<evidence type="ECO:0000256" key="2">
    <source>
        <dbReference type="ARBA" id="ARBA00008974"/>
    </source>
</evidence>
<dbReference type="Gene3D" id="1.10.4160.10">
    <property type="entry name" value="Hydantoin permease"/>
    <property type="match status" value="1"/>
</dbReference>
<feature type="transmembrane region" description="Helical" evidence="8">
    <location>
        <begin position="248"/>
        <end position="272"/>
    </location>
</feature>
<feature type="transmembrane region" description="Helical" evidence="8">
    <location>
        <begin position="66"/>
        <end position="87"/>
    </location>
</feature>
<dbReference type="GO" id="GO:0022857">
    <property type="term" value="F:transmembrane transporter activity"/>
    <property type="evidence" value="ECO:0007669"/>
    <property type="project" value="InterPro"/>
</dbReference>
<dbReference type="GO" id="GO:0005886">
    <property type="term" value="C:plasma membrane"/>
    <property type="evidence" value="ECO:0007669"/>
    <property type="project" value="TreeGrafter"/>
</dbReference>
<evidence type="ECO:0000256" key="4">
    <source>
        <dbReference type="ARBA" id="ARBA00022692"/>
    </source>
</evidence>
<dbReference type="Proteomes" id="UP000501387">
    <property type="component" value="Chromosome"/>
</dbReference>
<keyword evidence="10" id="KW-1185">Reference proteome</keyword>
<dbReference type="CDD" id="cd11484">
    <property type="entry name" value="SLC-NCS1sbd_CobB-like"/>
    <property type="match status" value="1"/>
</dbReference>
<dbReference type="AlphaFoldDB" id="A0A6G8FK66"/>
<reference evidence="9 10" key="1">
    <citation type="submission" date="2020-03" db="EMBL/GenBank/DDBJ databases">
        <title>Leucobacter sp. nov., isolated from beetles.</title>
        <authorList>
            <person name="Hyun D.-W."/>
            <person name="Bae J.-W."/>
        </authorList>
    </citation>
    <scope>NUCLEOTIDE SEQUENCE [LARGE SCALE GENOMIC DNA]</scope>
    <source>
        <strain evidence="9 10">HDW9B</strain>
    </source>
</reference>
<dbReference type="PANTHER" id="PTHR31806:SF1">
    <property type="entry name" value="PURINE-CYTOSINE PERMEASE FCY2-RELATED"/>
    <property type="match status" value="1"/>
</dbReference>
<dbReference type="PANTHER" id="PTHR31806">
    <property type="entry name" value="PURINE-CYTOSINE PERMEASE FCY2-RELATED"/>
    <property type="match status" value="1"/>
</dbReference>
<feature type="transmembrane region" description="Helical" evidence="8">
    <location>
        <begin position="209"/>
        <end position="227"/>
    </location>
</feature>
<dbReference type="RefSeq" id="WP_166324072.1">
    <property type="nucleotide sequence ID" value="NZ_CP049934.1"/>
</dbReference>
<protein>
    <submittedName>
        <fullName evidence="9">Cytosine permease</fullName>
    </submittedName>
</protein>
<feature type="transmembrane region" description="Helical" evidence="8">
    <location>
        <begin position="368"/>
        <end position="389"/>
    </location>
</feature>
<evidence type="ECO:0000256" key="8">
    <source>
        <dbReference type="SAM" id="Phobius"/>
    </source>
</evidence>
<proteinExistence type="inferred from homology"/>
<evidence type="ECO:0000256" key="3">
    <source>
        <dbReference type="ARBA" id="ARBA00022448"/>
    </source>
</evidence>
<organism evidence="9 10">
    <name type="scientific">Leucobacter insecticola</name>
    <dbReference type="NCBI Taxonomy" id="2714934"/>
    <lineage>
        <taxon>Bacteria</taxon>
        <taxon>Bacillati</taxon>
        <taxon>Actinomycetota</taxon>
        <taxon>Actinomycetes</taxon>
        <taxon>Micrococcales</taxon>
        <taxon>Microbacteriaceae</taxon>
        <taxon>Leucobacter</taxon>
    </lineage>
</organism>
<evidence type="ECO:0000256" key="7">
    <source>
        <dbReference type="PIRNR" id="PIRNR002744"/>
    </source>
</evidence>
<dbReference type="Pfam" id="PF02133">
    <property type="entry name" value="Transp_cyt_pur"/>
    <property type="match status" value="1"/>
</dbReference>
<feature type="transmembrane region" description="Helical" evidence="8">
    <location>
        <begin position="284"/>
        <end position="304"/>
    </location>
</feature>
<dbReference type="EMBL" id="CP049934">
    <property type="protein sequence ID" value="QIM16744.1"/>
    <property type="molecule type" value="Genomic_DNA"/>
</dbReference>
<feature type="transmembrane region" description="Helical" evidence="8">
    <location>
        <begin position="108"/>
        <end position="130"/>
    </location>
</feature>
<feature type="transmembrane region" description="Helical" evidence="8">
    <location>
        <begin position="150"/>
        <end position="170"/>
    </location>
</feature>
<feature type="transmembrane region" description="Helical" evidence="8">
    <location>
        <begin position="448"/>
        <end position="469"/>
    </location>
</feature>
<evidence type="ECO:0000313" key="9">
    <source>
        <dbReference type="EMBL" id="QIM16744.1"/>
    </source>
</evidence>
<keyword evidence="6 7" id="KW-0472">Membrane</keyword>
<dbReference type="PIRSF" id="PIRSF002744">
    <property type="entry name" value="Pur-cyt_permease"/>
    <property type="match status" value="1"/>
</dbReference>
<evidence type="ECO:0000313" key="10">
    <source>
        <dbReference type="Proteomes" id="UP000501387"/>
    </source>
</evidence>
<feature type="transmembrane region" description="Helical" evidence="8">
    <location>
        <begin position="341"/>
        <end position="362"/>
    </location>
</feature>
<dbReference type="KEGG" id="lins:G7067_10545"/>
<gene>
    <name evidence="9" type="ORF">G7067_10545</name>
</gene>
<dbReference type="InterPro" id="IPR001248">
    <property type="entry name" value="Pur-cyt_permease"/>
</dbReference>
<accession>A0A6G8FK66</accession>
<name>A0A6G8FK66_9MICO</name>
<keyword evidence="5 8" id="KW-1133">Transmembrane helix</keyword>
<dbReference type="InterPro" id="IPR026030">
    <property type="entry name" value="Pur-cyt_permease_Fcy2/21/22"/>
</dbReference>
<comment type="similarity">
    <text evidence="2 7">Belongs to the purine-cytosine permease (2.A.39) family.</text>
</comment>
<keyword evidence="4 8" id="KW-0812">Transmembrane</keyword>
<feature type="transmembrane region" description="Helical" evidence="8">
    <location>
        <begin position="410"/>
        <end position="428"/>
    </location>
</feature>
<sequence>MTHQPAEDTSTSTLSVEQRTIDMVPKNERHGTPMSQFTLWFGGNMQITAIVTGLITVAIFQAEPLTAIIALIVGNVIGGISMALHSAQGPRMGLPQMISSRVQFGVRGATLPLVLVICMYLGFASTGAALSGDAINHLIDLTTEPGEAPITGILIFGALTAIVSIFGYRLIHVMGRVATIAGILGFAYLFIRIFTAYDVSASFGVGQTGIATFMVCVTLGASWQMTYAPYVADYSRYLPADTPVRKTFWATFLGSVTGTQISMTMGVLIGAVSGNDLLGGPVGFLGVLAGPVYAALVIYLVIIVGKLTANTLNAYGGIMCTVTAITSFNARTRITSRARSLYIIVFVALTMVIAIAASADFLNNFKNFVLLLLAVFIPWSIINLVDYYLVSKERIDIPALYDRRGRYGSVNWVALSSYAIGIVVQIPFLTNETYSVLGDYNGVFSHVLGGMDISWIVSMIVTFCVYYPWAKRTMRPPAEMIYPPEYSAEQTGRINVVPVHEEATI</sequence>
<evidence type="ECO:0000256" key="6">
    <source>
        <dbReference type="ARBA" id="ARBA00023136"/>
    </source>
</evidence>
<feature type="transmembrane region" description="Helical" evidence="8">
    <location>
        <begin position="177"/>
        <end position="197"/>
    </location>
</feature>
<keyword evidence="3 7" id="KW-0813">Transport</keyword>
<comment type="subcellular location">
    <subcellularLocation>
        <location evidence="1">Membrane</location>
        <topology evidence="1">Multi-pass membrane protein</topology>
    </subcellularLocation>
</comment>
<feature type="transmembrane region" description="Helical" evidence="8">
    <location>
        <begin position="37"/>
        <end position="60"/>
    </location>
</feature>
<evidence type="ECO:0000256" key="1">
    <source>
        <dbReference type="ARBA" id="ARBA00004141"/>
    </source>
</evidence>
<evidence type="ECO:0000256" key="5">
    <source>
        <dbReference type="ARBA" id="ARBA00022989"/>
    </source>
</evidence>